<accession>A0A420HTX9</accession>
<protein>
    <submittedName>
        <fullName evidence="3">Putative urease accessory protein</fullName>
    </submittedName>
</protein>
<feature type="compositionally biased region" description="Polar residues" evidence="1">
    <location>
        <begin position="596"/>
        <end position="605"/>
    </location>
</feature>
<feature type="compositionally biased region" description="Polar residues" evidence="1">
    <location>
        <begin position="227"/>
        <end position="237"/>
    </location>
</feature>
<dbReference type="Proteomes" id="UP000286134">
    <property type="component" value="Unassembled WGS sequence"/>
</dbReference>
<dbReference type="InterPro" id="IPR021589">
    <property type="entry name" value="Cut12"/>
</dbReference>
<dbReference type="AlphaFoldDB" id="A0A420HTX9"/>
<feature type="region of interest" description="Disordered" evidence="1">
    <location>
        <begin position="202"/>
        <end position="237"/>
    </location>
</feature>
<evidence type="ECO:0000313" key="3">
    <source>
        <dbReference type="EMBL" id="RKF60895.1"/>
    </source>
</evidence>
<keyword evidence="4" id="KW-1185">Reference proteome</keyword>
<proteinExistence type="predicted"/>
<organism evidence="3 4">
    <name type="scientific">Erysiphe neolycopersici</name>
    <dbReference type="NCBI Taxonomy" id="212602"/>
    <lineage>
        <taxon>Eukaryota</taxon>
        <taxon>Fungi</taxon>
        <taxon>Dikarya</taxon>
        <taxon>Ascomycota</taxon>
        <taxon>Pezizomycotina</taxon>
        <taxon>Leotiomycetes</taxon>
        <taxon>Erysiphales</taxon>
        <taxon>Erysiphaceae</taxon>
        <taxon>Erysiphe</taxon>
    </lineage>
</organism>
<feature type="region of interest" description="Disordered" evidence="1">
    <location>
        <begin position="41"/>
        <end position="63"/>
    </location>
</feature>
<dbReference type="Pfam" id="PF11500">
    <property type="entry name" value="Cut12"/>
    <property type="match status" value="1"/>
</dbReference>
<feature type="compositionally biased region" description="Acidic residues" evidence="1">
    <location>
        <begin position="212"/>
        <end position="225"/>
    </location>
</feature>
<comment type="caution">
    <text evidence="3">The sequence shown here is derived from an EMBL/GenBank/DDBJ whole genome shotgun (WGS) entry which is preliminary data.</text>
</comment>
<evidence type="ECO:0000256" key="1">
    <source>
        <dbReference type="SAM" id="MobiDB-lite"/>
    </source>
</evidence>
<feature type="region of interest" description="Disordered" evidence="1">
    <location>
        <begin position="547"/>
        <end position="613"/>
    </location>
</feature>
<evidence type="ECO:0000259" key="2">
    <source>
        <dbReference type="Pfam" id="PF11500"/>
    </source>
</evidence>
<feature type="compositionally biased region" description="Basic and acidic residues" evidence="1">
    <location>
        <begin position="12"/>
        <end position="24"/>
    </location>
</feature>
<name>A0A420HTX9_9PEZI</name>
<feature type="compositionally biased region" description="Polar residues" evidence="1">
    <location>
        <begin position="575"/>
        <end position="584"/>
    </location>
</feature>
<gene>
    <name evidence="3" type="ORF">OnM2_046064</name>
</gene>
<feature type="compositionally biased region" description="Basic and acidic residues" evidence="1">
    <location>
        <begin position="53"/>
        <end position="63"/>
    </location>
</feature>
<dbReference type="OrthoDB" id="5383703at2759"/>
<feature type="region of interest" description="Disordered" evidence="1">
    <location>
        <begin position="1"/>
        <end position="27"/>
    </location>
</feature>
<reference evidence="3 4" key="1">
    <citation type="journal article" date="2018" name="BMC Genomics">
        <title>Comparative genome analyses reveal sequence features reflecting distinct modes of host-adaptation between dicot and monocot powdery mildew.</title>
        <authorList>
            <person name="Wu Y."/>
            <person name="Ma X."/>
            <person name="Pan Z."/>
            <person name="Kale S.D."/>
            <person name="Song Y."/>
            <person name="King H."/>
            <person name="Zhang Q."/>
            <person name="Presley C."/>
            <person name="Deng X."/>
            <person name="Wei C.I."/>
            <person name="Xiao S."/>
        </authorList>
    </citation>
    <scope>NUCLEOTIDE SEQUENCE [LARGE SCALE GENOMIC DNA]</scope>
    <source>
        <strain evidence="3">UMSG2</strain>
    </source>
</reference>
<feature type="domain" description="Spindle pole body-associated protein cut12" evidence="2">
    <location>
        <begin position="208"/>
        <end position="304"/>
    </location>
</feature>
<dbReference type="STRING" id="212602.A0A420HTX9"/>
<dbReference type="EMBL" id="MCFK01004678">
    <property type="protein sequence ID" value="RKF60895.1"/>
    <property type="molecule type" value="Genomic_DNA"/>
</dbReference>
<sequence>MLTWLLGGERSQAGHDVDESHEEVPETPAPTFVARAFKTALFGTPAPPGTPETDFKSKGKSQERLSLRLNSENIPSKKPPGILLTPGTATTLRKTVSFDKDVIEIEKCSISNIVAEAAHKTSGANLDSLGQKLSHNDRKTPLTRRFENVRKQSLENETINKYLGSKYENTNLNHSGKTANKALFESQVDHVGKINDGIDLSDAINNLNPENQDQDEEDEGDEGDATTDLNRPHSQSGKYWKSEFENYHKEARLEMRKLLSYKELAKSFAKIKDERSINLAEKLKEEQRKVIAMEETISRLSANIRFIDPEGVQIIDEPKILIKELARQTTRAVQYKEQVDEFRKLMEKIEPYNLKIEGEAKENDFLQAAENKTNAETEFLISQMKGEIIYLSEKLQDFLSLKEENEKLRKITHDKDRTIDLLKFEKEQLLRGTQQSEVKNDLKINFDEDMGIVNLNKQVKSVEENVTTKSHNQSIHSRNQIKTPRNLVEYPIDIQKSTELNDYEDHLISRHNENRIQLHRSSLDLEEQNKVNLKPVLQDSKILSETNSQENHLSNLGLLGSPRHHKTRVRIPASEPQSKSTNIQLFHENKAEVSKSPKTQDQSKTVPPYSENKNIINISPISSFSEKYKSTLSTQKPELSDNNFHTSKTHQDFYYRSSRRVSSTDLSPPKNSILIKKSDGDFKRSISCSSRLGNIGDRPTRSTLSAERVEAAKKRLAEKKKLSIAARRNPIN</sequence>
<evidence type="ECO:0000313" key="4">
    <source>
        <dbReference type="Proteomes" id="UP000286134"/>
    </source>
</evidence>